<dbReference type="RefSeq" id="WP_183775736.1">
    <property type="nucleotide sequence ID" value="NZ_JACIDK010000006.1"/>
</dbReference>
<dbReference type="SUPFAM" id="SSF54427">
    <property type="entry name" value="NTF2-like"/>
    <property type="match status" value="1"/>
</dbReference>
<evidence type="ECO:0000259" key="1">
    <source>
        <dbReference type="Pfam" id="PF14534"/>
    </source>
</evidence>
<organism evidence="2 3">
    <name type="scientific">Phenylobacterium haematophilum</name>
    <dbReference type="NCBI Taxonomy" id="98513"/>
    <lineage>
        <taxon>Bacteria</taxon>
        <taxon>Pseudomonadati</taxon>
        <taxon>Pseudomonadota</taxon>
        <taxon>Alphaproteobacteria</taxon>
        <taxon>Caulobacterales</taxon>
        <taxon>Caulobacteraceae</taxon>
        <taxon>Phenylobacterium</taxon>
    </lineage>
</organism>
<dbReference type="InterPro" id="IPR027843">
    <property type="entry name" value="DUF4440"/>
</dbReference>
<proteinExistence type="predicted"/>
<comment type="caution">
    <text evidence="2">The sequence shown here is derived from an EMBL/GenBank/DDBJ whole genome shotgun (WGS) entry which is preliminary data.</text>
</comment>
<dbReference type="AlphaFoldDB" id="A0A840A1J1"/>
<reference evidence="2 3" key="1">
    <citation type="submission" date="2020-08" db="EMBL/GenBank/DDBJ databases">
        <title>Genomic Encyclopedia of Type Strains, Phase IV (KMG-IV): sequencing the most valuable type-strain genomes for metagenomic binning, comparative biology and taxonomic classification.</title>
        <authorList>
            <person name="Goeker M."/>
        </authorList>
    </citation>
    <scope>NUCLEOTIDE SEQUENCE [LARGE SCALE GENOMIC DNA]</scope>
    <source>
        <strain evidence="2 3">DSM 21793</strain>
    </source>
</reference>
<name>A0A840A1J1_9CAUL</name>
<protein>
    <recommendedName>
        <fullName evidence="1">DUF4440 domain-containing protein</fullName>
    </recommendedName>
</protein>
<dbReference type="InterPro" id="IPR032710">
    <property type="entry name" value="NTF2-like_dom_sf"/>
</dbReference>
<keyword evidence="3" id="KW-1185">Reference proteome</keyword>
<dbReference type="EMBL" id="JACIDK010000006">
    <property type="protein sequence ID" value="MBB3892815.1"/>
    <property type="molecule type" value="Genomic_DNA"/>
</dbReference>
<evidence type="ECO:0000313" key="3">
    <source>
        <dbReference type="Proteomes" id="UP000530564"/>
    </source>
</evidence>
<accession>A0A840A1J1</accession>
<dbReference type="Proteomes" id="UP000530564">
    <property type="component" value="Unassembled WGS sequence"/>
</dbReference>
<evidence type="ECO:0000313" key="2">
    <source>
        <dbReference type="EMBL" id="MBB3892815.1"/>
    </source>
</evidence>
<feature type="domain" description="DUF4440" evidence="1">
    <location>
        <begin position="16"/>
        <end position="119"/>
    </location>
</feature>
<dbReference type="Gene3D" id="3.10.450.50">
    <property type="match status" value="1"/>
</dbReference>
<gene>
    <name evidence="2" type="ORF">GGQ61_003553</name>
</gene>
<sequence length="120" mass="12237">MPTTVRLNPAAADAAAVVDAFHAALKAGDASKAESLLDDAALVFEAGGAERSRADYAAHHLPTDAAFAKLATESLNRRNGGGGGNFAWIASEGVVRPPAEGKAPPRITTETIILEKTAGT</sequence>
<dbReference type="Pfam" id="PF14534">
    <property type="entry name" value="DUF4440"/>
    <property type="match status" value="1"/>
</dbReference>